<dbReference type="PANTHER" id="PTHR43586">
    <property type="entry name" value="CYSTEINE DESULFURASE"/>
    <property type="match status" value="1"/>
</dbReference>
<gene>
    <name evidence="3" type="ORF">KUV50_16125</name>
</gene>
<organism evidence="3 4">
    <name type="scientific">Membranihabitans marinus</name>
    <dbReference type="NCBI Taxonomy" id="1227546"/>
    <lineage>
        <taxon>Bacteria</taxon>
        <taxon>Pseudomonadati</taxon>
        <taxon>Bacteroidota</taxon>
        <taxon>Saprospiria</taxon>
        <taxon>Saprospirales</taxon>
        <taxon>Saprospiraceae</taxon>
        <taxon>Membranihabitans</taxon>
    </lineage>
</organism>
<name>A0A953L8C7_9BACT</name>
<accession>A0A953L8C7</accession>
<dbReference type="InterPro" id="IPR015422">
    <property type="entry name" value="PyrdxlP-dep_Trfase_small"/>
</dbReference>
<dbReference type="InterPro" id="IPR015424">
    <property type="entry name" value="PyrdxlP-dep_Trfase"/>
</dbReference>
<dbReference type="Gene3D" id="3.40.640.10">
    <property type="entry name" value="Type I PLP-dependent aspartate aminotransferase-like (Major domain)"/>
    <property type="match status" value="1"/>
</dbReference>
<evidence type="ECO:0000259" key="2">
    <source>
        <dbReference type="Pfam" id="PF00266"/>
    </source>
</evidence>
<proteinExistence type="predicted"/>
<evidence type="ECO:0000256" key="1">
    <source>
        <dbReference type="ARBA" id="ARBA00022898"/>
    </source>
</evidence>
<dbReference type="InterPro" id="IPR000192">
    <property type="entry name" value="Aminotrans_V_dom"/>
</dbReference>
<keyword evidence="3" id="KW-0808">Transferase</keyword>
<comment type="caution">
    <text evidence="3">The sequence shown here is derived from an EMBL/GenBank/DDBJ whole genome shotgun (WGS) entry which is preliminary data.</text>
</comment>
<dbReference type="Gene3D" id="3.90.1150.10">
    <property type="entry name" value="Aspartate Aminotransferase, domain 1"/>
    <property type="match status" value="1"/>
</dbReference>
<sequence length="374" mass="42710">MSQIYLAHCGLSPLYTGARKIMNELIDLHATKGDVLFRDHYIQELDKAKSLFGQYLNTGPENMAVVKNTTEALSMVANGYPWEEGDEVVLYTHEYPANYYPWINLRNRGVRIQVLDNENDFHGIPDELPGFWSWEELERKVTDRTRMIVMSHVQFVSGYAADLEKLGGFCQERGIYFIVDGAQSLGALPIDVEKYQISALSGSGWKWMRGPMGIAPFYTSPKLREKLAMTVIGAETMEQGTDFLNHTWNPHESARRYEYATSPVYLVAGLNRVLEEVFLGDLEPVTLAAKLFHLQDHFLDRLDHPEFTPLTWPRIHRSGILSVHHPNSEAVEAYLRERNIVTSARGGYLRVAAHYYNTNEEMAYLAEVLNEFQG</sequence>
<dbReference type="InterPro" id="IPR015421">
    <property type="entry name" value="PyrdxlP-dep_Trfase_major"/>
</dbReference>
<reference evidence="3" key="1">
    <citation type="submission" date="2021-06" db="EMBL/GenBank/DDBJ databases">
        <title>44 bacteria genomes isolated from Dapeng, Shenzhen.</title>
        <authorList>
            <person name="Zheng W."/>
            <person name="Yu S."/>
            <person name="Huang Y."/>
        </authorList>
    </citation>
    <scope>NUCLEOTIDE SEQUENCE</scope>
    <source>
        <strain evidence="3">DP5N28-2</strain>
    </source>
</reference>
<feature type="domain" description="Aminotransferase class V" evidence="2">
    <location>
        <begin position="38"/>
        <end position="346"/>
    </location>
</feature>
<dbReference type="AlphaFoldDB" id="A0A953L8C7"/>
<dbReference type="SUPFAM" id="SSF53383">
    <property type="entry name" value="PLP-dependent transferases"/>
    <property type="match status" value="1"/>
</dbReference>
<keyword evidence="1" id="KW-0663">Pyridoxal phosphate</keyword>
<evidence type="ECO:0000313" key="4">
    <source>
        <dbReference type="Proteomes" id="UP000753961"/>
    </source>
</evidence>
<dbReference type="EMBL" id="JAHVHU010000017">
    <property type="protein sequence ID" value="MBY5959682.1"/>
    <property type="molecule type" value="Genomic_DNA"/>
</dbReference>
<keyword evidence="3" id="KW-0032">Aminotransferase</keyword>
<dbReference type="RefSeq" id="WP_222581220.1">
    <property type="nucleotide sequence ID" value="NZ_JAHVHU010000017.1"/>
</dbReference>
<dbReference type="PANTHER" id="PTHR43586:SF15">
    <property type="entry name" value="BLR3095 PROTEIN"/>
    <property type="match status" value="1"/>
</dbReference>
<evidence type="ECO:0000313" key="3">
    <source>
        <dbReference type="EMBL" id="MBY5959682.1"/>
    </source>
</evidence>
<keyword evidence="4" id="KW-1185">Reference proteome</keyword>
<dbReference type="GO" id="GO:0008483">
    <property type="term" value="F:transaminase activity"/>
    <property type="evidence" value="ECO:0007669"/>
    <property type="project" value="UniProtKB-KW"/>
</dbReference>
<dbReference type="Pfam" id="PF00266">
    <property type="entry name" value="Aminotran_5"/>
    <property type="match status" value="1"/>
</dbReference>
<protein>
    <submittedName>
        <fullName evidence="3">Aminotransferase class V-fold PLP-dependent enzyme</fullName>
    </submittedName>
</protein>
<dbReference type="Proteomes" id="UP000753961">
    <property type="component" value="Unassembled WGS sequence"/>
</dbReference>